<keyword evidence="5" id="KW-1185">Reference proteome</keyword>
<sequence length="280" mass="30213">MVEELAKTGMTPAKAKDTLRIWAELGAKDPEQLKQLLVKRSMAPLTALAAQSVLDFVACGGGFYIGRISSQADFPGAILISLVGYFFACYYFLQAAFQITALTSLSMAARRYSTDAAVLLEAVRQLAGPASGLSVVDSATLVVNTLKVIQTLEKIGEQLQDITAGASSLANLSAYLTLQRAEEVYGFQPDKYGLSEAQAADIAGVFSRYDTNEDGRLEQSELRQLCSQLGSDISEAEAKEAVRILDSGSTGYIQFGDFVDWYMGRRPSREVKEAAAKSSQ</sequence>
<dbReference type="InterPro" id="IPR018247">
    <property type="entry name" value="EF_Hand_1_Ca_BS"/>
</dbReference>
<feature type="transmembrane region" description="Helical" evidence="2">
    <location>
        <begin position="42"/>
        <end position="65"/>
    </location>
</feature>
<dbReference type="EMBL" id="FNXT01001225">
    <property type="protein sequence ID" value="SZX75110.1"/>
    <property type="molecule type" value="Genomic_DNA"/>
</dbReference>
<dbReference type="STRING" id="3088.A0A383WD04"/>
<gene>
    <name evidence="4" type="ORF">BQ4739_LOCUS15416</name>
</gene>
<dbReference type="SUPFAM" id="SSF47473">
    <property type="entry name" value="EF-hand"/>
    <property type="match status" value="1"/>
</dbReference>
<dbReference type="Proteomes" id="UP000256970">
    <property type="component" value="Unassembled WGS sequence"/>
</dbReference>
<dbReference type="InterPro" id="IPR011992">
    <property type="entry name" value="EF-hand-dom_pair"/>
</dbReference>
<protein>
    <recommendedName>
        <fullName evidence="3">EF-hand domain-containing protein</fullName>
    </recommendedName>
</protein>
<dbReference type="OrthoDB" id="26525at2759"/>
<accession>A0A383WD04</accession>
<organism evidence="4 5">
    <name type="scientific">Tetradesmus obliquus</name>
    <name type="common">Green alga</name>
    <name type="synonym">Acutodesmus obliquus</name>
    <dbReference type="NCBI Taxonomy" id="3088"/>
    <lineage>
        <taxon>Eukaryota</taxon>
        <taxon>Viridiplantae</taxon>
        <taxon>Chlorophyta</taxon>
        <taxon>core chlorophytes</taxon>
        <taxon>Chlorophyceae</taxon>
        <taxon>CS clade</taxon>
        <taxon>Sphaeropleales</taxon>
        <taxon>Scenedesmaceae</taxon>
        <taxon>Tetradesmus</taxon>
    </lineage>
</organism>
<feature type="domain" description="EF-hand" evidence="3">
    <location>
        <begin position="197"/>
        <end position="232"/>
    </location>
</feature>
<keyword evidence="2" id="KW-0812">Transmembrane</keyword>
<keyword evidence="1" id="KW-0106">Calcium</keyword>
<evidence type="ECO:0000313" key="4">
    <source>
        <dbReference type="EMBL" id="SZX75110.1"/>
    </source>
</evidence>
<dbReference type="AlphaFoldDB" id="A0A383WD04"/>
<name>A0A383WD04_TETOB</name>
<dbReference type="PROSITE" id="PS00018">
    <property type="entry name" value="EF_HAND_1"/>
    <property type="match status" value="1"/>
</dbReference>
<dbReference type="PROSITE" id="PS50222">
    <property type="entry name" value="EF_HAND_2"/>
    <property type="match status" value="1"/>
</dbReference>
<dbReference type="Pfam" id="PF13499">
    <property type="entry name" value="EF-hand_7"/>
    <property type="match status" value="1"/>
</dbReference>
<dbReference type="CDD" id="cd00051">
    <property type="entry name" value="EFh"/>
    <property type="match status" value="1"/>
</dbReference>
<evidence type="ECO:0000256" key="1">
    <source>
        <dbReference type="ARBA" id="ARBA00022837"/>
    </source>
</evidence>
<keyword evidence="2" id="KW-0472">Membrane</keyword>
<dbReference type="Gene3D" id="1.10.238.10">
    <property type="entry name" value="EF-hand"/>
    <property type="match status" value="1"/>
</dbReference>
<dbReference type="GO" id="GO:0005509">
    <property type="term" value="F:calcium ion binding"/>
    <property type="evidence" value="ECO:0007669"/>
    <property type="project" value="InterPro"/>
</dbReference>
<evidence type="ECO:0000313" key="5">
    <source>
        <dbReference type="Proteomes" id="UP000256970"/>
    </source>
</evidence>
<evidence type="ECO:0000259" key="3">
    <source>
        <dbReference type="PROSITE" id="PS50222"/>
    </source>
</evidence>
<reference evidence="4 5" key="1">
    <citation type="submission" date="2016-10" db="EMBL/GenBank/DDBJ databases">
        <authorList>
            <person name="Cai Z."/>
        </authorList>
    </citation>
    <scope>NUCLEOTIDE SEQUENCE [LARGE SCALE GENOMIC DNA]</scope>
</reference>
<evidence type="ECO:0000256" key="2">
    <source>
        <dbReference type="SAM" id="Phobius"/>
    </source>
</evidence>
<proteinExistence type="predicted"/>
<dbReference type="InterPro" id="IPR002048">
    <property type="entry name" value="EF_hand_dom"/>
</dbReference>
<feature type="transmembrane region" description="Helical" evidence="2">
    <location>
        <begin position="77"/>
        <end position="102"/>
    </location>
</feature>
<keyword evidence="2" id="KW-1133">Transmembrane helix</keyword>